<keyword evidence="2" id="KW-1185">Reference proteome</keyword>
<dbReference type="SUPFAM" id="SSF48452">
    <property type="entry name" value="TPR-like"/>
    <property type="match status" value="2"/>
</dbReference>
<comment type="caution">
    <text evidence="1">The sequence shown here is derived from an EMBL/GenBank/DDBJ whole genome shotgun (WGS) entry which is preliminary data.</text>
</comment>
<dbReference type="Gene3D" id="1.25.40.10">
    <property type="entry name" value="Tetratricopeptide repeat domain"/>
    <property type="match status" value="3"/>
</dbReference>
<evidence type="ECO:0000313" key="2">
    <source>
        <dbReference type="Proteomes" id="UP001283341"/>
    </source>
</evidence>
<dbReference type="PANTHER" id="PTHR46082:SF6">
    <property type="entry name" value="AAA+ ATPASE DOMAIN-CONTAINING PROTEIN-RELATED"/>
    <property type="match status" value="1"/>
</dbReference>
<protein>
    <recommendedName>
        <fullName evidence="3">TPR-like protein</fullName>
    </recommendedName>
</protein>
<proteinExistence type="predicted"/>
<dbReference type="Pfam" id="PF13424">
    <property type="entry name" value="TPR_12"/>
    <property type="match status" value="2"/>
</dbReference>
<organism evidence="1 2">
    <name type="scientific">Apodospora peruviana</name>
    <dbReference type="NCBI Taxonomy" id="516989"/>
    <lineage>
        <taxon>Eukaryota</taxon>
        <taxon>Fungi</taxon>
        <taxon>Dikarya</taxon>
        <taxon>Ascomycota</taxon>
        <taxon>Pezizomycotina</taxon>
        <taxon>Sordariomycetes</taxon>
        <taxon>Sordariomycetidae</taxon>
        <taxon>Sordariales</taxon>
        <taxon>Lasiosphaeriaceae</taxon>
        <taxon>Apodospora</taxon>
    </lineage>
</organism>
<dbReference type="Proteomes" id="UP001283341">
    <property type="component" value="Unassembled WGS sequence"/>
</dbReference>
<dbReference type="InterPro" id="IPR011990">
    <property type="entry name" value="TPR-like_helical_dom_sf"/>
</dbReference>
<dbReference type="InterPro" id="IPR019734">
    <property type="entry name" value="TPR_rpt"/>
</dbReference>
<accession>A0AAE0I273</accession>
<name>A0AAE0I273_9PEZI</name>
<dbReference type="EMBL" id="JAUEDM010000005">
    <property type="protein sequence ID" value="KAK3317081.1"/>
    <property type="molecule type" value="Genomic_DNA"/>
</dbReference>
<dbReference type="SMART" id="SM00028">
    <property type="entry name" value="TPR"/>
    <property type="match status" value="4"/>
</dbReference>
<dbReference type="PANTHER" id="PTHR46082">
    <property type="entry name" value="ATP/GTP-BINDING PROTEIN-RELATED"/>
    <property type="match status" value="1"/>
</dbReference>
<dbReference type="InterPro" id="IPR053137">
    <property type="entry name" value="NLR-like"/>
</dbReference>
<evidence type="ECO:0008006" key="3">
    <source>
        <dbReference type="Google" id="ProtNLM"/>
    </source>
</evidence>
<reference evidence="1" key="2">
    <citation type="submission" date="2023-06" db="EMBL/GenBank/DDBJ databases">
        <authorList>
            <consortium name="Lawrence Berkeley National Laboratory"/>
            <person name="Haridas S."/>
            <person name="Hensen N."/>
            <person name="Bonometti L."/>
            <person name="Westerberg I."/>
            <person name="Brannstrom I.O."/>
            <person name="Guillou S."/>
            <person name="Cros-Aarteil S."/>
            <person name="Calhoun S."/>
            <person name="Kuo A."/>
            <person name="Mondo S."/>
            <person name="Pangilinan J."/>
            <person name="Riley R."/>
            <person name="Labutti K."/>
            <person name="Andreopoulos B."/>
            <person name="Lipzen A."/>
            <person name="Chen C."/>
            <person name="Yanf M."/>
            <person name="Daum C."/>
            <person name="Ng V."/>
            <person name="Clum A."/>
            <person name="Steindorff A."/>
            <person name="Ohm R."/>
            <person name="Martin F."/>
            <person name="Silar P."/>
            <person name="Natvig D."/>
            <person name="Lalanne C."/>
            <person name="Gautier V."/>
            <person name="Ament-Velasquez S.L."/>
            <person name="Kruys A."/>
            <person name="Hutchinson M.I."/>
            <person name="Powell A.J."/>
            <person name="Barry K."/>
            <person name="Miller A.N."/>
            <person name="Grigoriev I.V."/>
            <person name="Debuchy R."/>
            <person name="Gladieux P."/>
            <person name="Thoren M.H."/>
            <person name="Johannesson H."/>
        </authorList>
    </citation>
    <scope>NUCLEOTIDE SEQUENCE</scope>
    <source>
        <strain evidence="1">CBS 118394</strain>
    </source>
</reference>
<sequence>MAEAEAVELLLERAAIKPTPENETEARNVVALLGYLPLAIDQTAAYIRSRKISLREFVGHYNKRKDRIIAFKPTVSDYYRMRTDALDHSGEPESLSVWTTWEMSFDQIKTSDSGLDTDHLRHFLSTLAFFNKLDIGMDMFQAQYEESPSPPSWMEIFVDSDYPEWDEYSYQDAVSFLEQLSLIQCHQKSDKHTEAGSPYVSLHPLVRDWIQLRLPPKERRDHCVEALRILRHYIRAGQRRSDWPLLTRRALLSHLNAALYFQAQFIKSWDDPRYEDLSGCLQTFVAFYTDHGRYTEAEQTCRKLLDCVTQKSNSKEEIISAEILLSGIHFQQGKYSDVEKNMLRCNALVTPSWPLPIRIGLRKTLGRCYFKQGRYAEATSHFMWALNEQLTEHPSTDPDVLDIKESLAQIYRNQGDHEQATAIYESVLEDCEPENPRIWRVMVNLANNYRAMNLSSQAAELYEQALAGFIPALGPDHPSTIETQLFSAINWCSMGRYHIAEGVLQDVVAKSHKVLGPKHPDTLKAIMNLAMLLDRSGRLKEAEAMYRTALAGREESLGLDNPYTLRTVERLVGLLWALGKVEAAEALALRGLRVEKRGSVEEQMRALDVDEVGVGDKMRDLSLTVSRVDVEKGGVLFGASEVLLRQAIARDEAALERNHPDVLDFLRALMLVRKKQGKVEEVERLVKSLVERGEPGG</sequence>
<dbReference type="AlphaFoldDB" id="A0AAE0I273"/>
<evidence type="ECO:0000313" key="1">
    <source>
        <dbReference type="EMBL" id="KAK3317081.1"/>
    </source>
</evidence>
<reference evidence="1" key="1">
    <citation type="journal article" date="2023" name="Mol. Phylogenet. Evol.">
        <title>Genome-scale phylogeny and comparative genomics of the fungal order Sordariales.</title>
        <authorList>
            <person name="Hensen N."/>
            <person name="Bonometti L."/>
            <person name="Westerberg I."/>
            <person name="Brannstrom I.O."/>
            <person name="Guillou S."/>
            <person name="Cros-Aarteil S."/>
            <person name="Calhoun S."/>
            <person name="Haridas S."/>
            <person name="Kuo A."/>
            <person name="Mondo S."/>
            <person name="Pangilinan J."/>
            <person name="Riley R."/>
            <person name="LaButti K."/>
            <person name="Andreopoulos B."/>
            <person name="Lipzen A."/>
            <person name="Chen C."/>
            <person name="Yan M."/>
            <person name="Daum C."/>
            <person name="Ng V."/>
            <person name="Clum A."/>
            <person name="Steindorff A."/>
            <person name="Ohm R.A."/>
            <person name="Martin F."/>
            <person name="Silar P."/>
            <person name="Natvig D.O."/>
            <person name="Lalanne C."/>
            <person name="Gautier V."/>
            <person name="Ament-Velasquez S.L."/>
            <person name="Kruys A."/>
            <person name="Hutchinson M.I."/>
            <person name="Powell A.J."/>
            <person name="Barry K."/>
            <person name="Miller A.N."/>
            <person name="Grigoriev I.V."/>
            <person name="Debuchy R."/>
            <person name="Gladieux P."/>
            <person name="Hiltunen Thoren M."/>
            <person name="Johannesson H."/>
        </authorList>
    </citation>
    <scope>NUCLEOTIDE SEQUENCE</scope>
    <source>
        <strain evidence="1">CBS 118394</strain>
    </source>
</reference>
<gene>
    <name evidence="1" type="ORF">B0H66DRAFT_562757</name>
</gene>